<dbReference type="AlphaFoldDB" id="A0A518HFU3"/>
<sequence>MTVILAIIVACSAADRCPECGWQPRTTETSVEVGTAEELIAAVGRARPNTTIFLRDGVYQINRWFEVAVPDIVIRGRSGDRNKVVLRGPGVDEHQVGTILSVGAPRVTIADLSVGLVAHHGVQVRGELGADDVELHNLRVVETGQQLVKGSMGEDGRGPHRGLLSCSTLEYVDHAPSSYTNGVDVLGGRGWVVRDCVFRRIRGPEAEGHRAGPAVLFWHGSRDTIVERNLVLDCYRGIAFGLEPRAGDPGADHLGGVIRRNAICNRSPWADEAIEVGACPDVLIDHNTVLVEGKLRWSISVRFPETAATVRNNLTNNSVAARDGARLEQSANILDARPEWFVDPDRGDLRLVGYATPSPGDRPGISGLAAGVGAFEPGAKRPTPGRQPDPPGGRAPGAHP</sequence>
<name>A0A518HFU3_9BACT</name>
<feature type="compositionally biased region" description="Pro residues" evidence="1">
    <location>
        <begin position="385"/>
        <end position="400"/>
    </location>
</feature>
<reference evidence="2 3" key="1">
    <citation type="submission" date="2019-02" db="EMBL/GenBank/DDBJ databases">
        <title>Deep-cultivation of Planctomycetes and their phenomic and genomic characterization uncovers novel biology.</title>
        <authorList>
            <person name="Wiegand S."/>
            <person name="Jogler M."/>
            <person name="Boedeker C."/>
            <person name="Pinto D."/>
            <person name="Vollmers J."/>
            <person name="Rivas-Marin E."/>
            <person name="Kohn T."/>
            <person name="Peeters S.H."/>
            <person name="Heuer A."/>
            <person name="Rast P."/>
            <person name="Oberbeckmann S."/>
            <person name="Bunk B."/>
            <person name="Jeske O."/>
            <person name="Meyerdierks A."/>
            <person name="Storesund J.E."/>
            <person name="Kallscheuer N."/>
            <person name="Luecker S."/>
            <person name="Lage O.M."/>
            <person name="Pohl T."/>
            <person name="Merkel B.J."/>
            <person name="Hornburger P."/>
            <person name="Mueller R.-W."/>
            <person name="Bruemmer F."/>
            <person name="Labrenz M."/>
            <person name="Spormann A.M."/>
            <person name="Op den Camp H."/>
            <person name="Overmann J."/>
            <person name="Amann R."/>
            <person name="Jetten M.S.M."/>
            <person name="Mascher T."/>
            <person name="Medema M.H."/>
            <person name="Devos D.P."/>
            <person name="Kaster A.-K."/>
            <person name="Ovreas L."/>
            <person name="Rohde M."/>
            <person name="Galperin M.Y."/>
            <person name="Jogler C."/>
        </authorList>
    </citation>
    <scope>NUCLEOTIDE SEQUENCE [LARGE SCALE GENOMIC DNA]</scope>
    <source>
        <strain evidence="2 3">ElP</strain>
        <plasmid evidence="3">pelp_5</plasmid>
    </source>
</reference>
<dbReference type="KEGG" id="tpla:ElP_76940"/>
<dbReference type="EMBL" id="CP036431">
    <property type="protein sequence ID" value="QDV39721.1"/>
    <property type="molecule type" value="Genomic_DNA"/>
</dbReference>
<dbReference type="RefSeq" id="WP_145280028.1">
    <property type="nucleotide sequence ID" value="NZ_CP036431.1"/>
</dbReference>
<keyword evidence="2" id="KW-0614">Plasmid</keyword>
<evidence type="ECO:0000256" key="1">
    <source>
        <dbReference type="SAM" id="MobiDB-lite"/>
    </source>
</evidence>
<dbReference type="SUPFAM" id="SSF51126">
    <property type="entry name" value="Pectin lyase-like"/>
    <property type="match status" value="1"/>
</dbReference>
<evidence type="ECO:0000313" key="2">
    <source>
        <dbReference type="EMBL" id="QDV39721.1"/>
    </source>
</evidence>
<accession>A0A518HFU3</accession>
<dbReference type="InterPro" id="IPR012334">
    <property type="entry name" value="Pectin_lyas_fold"/>
</dbReference>
<proteinExistence type="predicted"/>
<organism evidence="2 3">
    <name type="scientific">Tautonia plasticadhaerens</name>
    <dbReference type="NCBI Taxonomy" id="2527974"/>
    <lineage>
        <taxon>Bacteria</taxon>
        <taxon>Pseudomonadati</taxon>
        <taxon>Planctomycetota</taxon>
        <taxon>Planctomycetia</taxon>
        <taxon>Isosphaerales</taxon>
        <taxon>Isosphaeraceae</taxon>
        <taxon>Tautonia</taxon>
    </lineage>
</organism>
<feature type="region of interest" description="Disordered" evidence="1">
    <location>
        <begin position="357"/>
        <end position="400"/>
    </location>
</feature>
<protein>
    <recommendedName>
        <fullName evidence="4">Right handed beta helix domain-containing protein</fullName>
    </recommendedName>
</protein>
<dbReference type="Gene3D" id="2.160.20.10">
    <property type="entry name" value="Single-stranded right-handed beta-helix, Pectin lyase-like"/>
    <property type="match status" value="1"/>
</dbReference>
<dbReference type="Proteomes" id="UP000317835">
    <property type="component" value="Plasmid pElP_5"/>
</dbReference>
<keyword evidence="3" id="KW-1185">Reference proteome</keyword>
<dbReference type="OrthoDB" id="260350at2"/>
<dbReference type="InterPro" id="IPR011050">
    <property type="entry name" value="Pectin_lyase_fold/virulence"/>
</dbReference>
<evidence type="ECO:0008006" key="4">
    <source>
        <dbReference type="Google" id="ProtNLM"/>
    </source>
</evidence>
<gene>
    <name evidence="2" type="ORF">ElP_76940</name>
</gene>
<evidence type="ECO:0000313" key="3">
    <source>
        <dbReference type="Proteomes" id="UP000317835"/>
    </source>
</evidence>
<geneLocation type="plasmid" evidence="3">
    <name>pelp_5</name>
</geneLocation>